<feature type="non-terminal residue" evidence="4">
    <location>
        <position position="1"/>
    </location>
</feature>
<protein>
    <submittedName>
        <fullName evidence="4">WSC domain-containing protein</fullName>
    </submittedName>
</protein>
<dbReference type="PANTHER" id="PTHR45964:SF5">
    <property type="entry name" value="WSCD FAMILY MEMBER CG9164"/>
    <property type="match status" value="1"/>
</dbReference>
<keyword evidence="5" id="KW-1185">Reference proteome</keyword>
<reference evidence="4" key="1">
    <citation type="journal article" date="2023" name="Mol. Phylogenet. Evol.">
        <title>Genome-scale phylogeny and comparative genomics of the fungal order Sordariales.</title>
        <authorList>
            <person name="Hensen N."/>
            <person name="Bonometti L."/>
            <person name="Westerberg I."/>
            <person name="Brannstrom I.O."/>
            <person name="Guillou S."/>
            <person name="Cros-Aarteil S."/>
            <person name="Calhoun S."/>
            <person name="Haridas S."/>
            <person name="Kuo A."/>
            <person name="Mondo S."/>
            <person name="Pangilinan J."/>
            <person name="Riley R."/>
            <person name="LaButti K."/>
            <person name="Andreopoulos B."/>
            <person name="Lipzen A."/>
            <person name="Chen C."/>
            <person name="Yan M."/>
            <person name="Daum C."/>
            <person name="Ng V."/>
            <person name="Clum A."/>
            <person name="Steindorff A."/>
            <person name="Ohm R.A."/>
            <person name="Martin F."/>
            <person name="Silar P."/>
            <person name="Natvig D.O."/>
            <person name="Lalanne C."/>
            <person name="Gautier V."/>
            <person name="Ament-Velasquez S.L."/>
            <person name="Kruys A."/>
            <person name="Hutchinson M.I."/>
            <person name="Powell A.J."/>
            <person name="Barry K."/>
            <person name="Miller A.N."/>
            <person name="Grigoriev I.V."/>
            <person name="Debuchy R."/>
            <person name="Gladieux P."/>
            <person name="Hiltunen Thoren M."/>
            <person name="Johannesson H."/>
        </authorList>
    </citation>
    <scope>NUCLEOTIDE SEQUENCE</scope>
    <source>
        <strain evidence="4">CBS 958.72</strain>
    </source>
</reference>
<dbReference type="InterPro" id="IPR002889">
    <property type="entry name" value="WSC_carb-bd"/>
</dbReference>
<dbReference type="SMART" id="SM00321">
    <property type="entry name" value="WSC"/>
    <property type="match status" value="2"/>
</dbReference>
<evidence type="ECO:0000313" key="4">
    <source>
        <dbReference type="EMBL" id="KAK3380602.1"/>
    </source>
</evidence>
<sequence>YVGCFSDTRGLRSLTGRVTYDDSLTVARCAAECAGYALFGLEYGTQCYCGTGLAHGAQRRPEHECAQRCGGDYGGAVCGDADRLSVYHLPSDSSPSPSHTEAYVGGGHHRDRDRDRDRDRVAGYRFKACWTDSTAVRSLGGNHGAVLRDDAMTAELCAKFCCGYRYMGLEFGSQCFCGNHLAAGHAVPRAECAELCYGDKREWCGGPDRLSLYE</sequence>
<feature type="domain" description="WSC" evidence="3">
    <location>
        <begin position="123"/>
        <end position="214"/>
    </location>
</feature>
<gene>
    <name evidence="4" type="ORF">B0T24DRAFT_497749</name>
</gene>
<dbReference type="AlphaFoldDB" id="A0AAE0TUV9"/>
<name>A0AAE0TUV9_9PEZI</name>
<evidence type="ECO:0000313" key="5">
    <source>
        <dbReference type="Proteomes" id="UP001287356"/>
    </source>
</evidence>
<dbReference type="PANTHER" id="PTHR45964">
    <property type="entry name" value="WSCD FAMILY MEMBER CG9164"/>
    <property type="match status" value="1"/>
</dbReference>
<feature type="region of interest" description="Disordered" evidence="2">
    <location>
        <begin position="89"/>
        <end position="116"/>
    </location>
</feature>
<dbReference type="InterPro" id="IPR051589">
    <property type="entry name" value="Sialate-O-sulfotransferase"/>
</dbReference>
<dbReference type="Pfam" id="PF01822">
    <property type="entry name" value="WSC"/>
    <property type="match status" value="2"/>
</dbReference>
<feature type="non-terminal residue" evidence="4">
    <location>
        <position position="214"/>
    </location>
</feature>
<dbReference type="PROSITE" id="PS51212">
    <property type="entry name" value="WSC"/>
    <property type="match status" value="2"/>
</dbReference>
<dbReference type="EMBL" id="JAULSN010000002">
    <property type="protein sequence ID" value="KAK3380602.1"/>
    <property type="molecule type" value="Genomic_DNA"/>
</dbReference>
<proteinExistence type="predicted"/>
<evidence type="ECO:0000259" key="3">
    <source>
        <dbReference type="PROSITE" id="PS51212"/>
    </source>
</evidence>
<reference evidence="4" key="2">
    <citation type="submission" date="2023-06" db="EMBL/GenBank/DDBJ databases">
        <authorList>
            <consortium name="Lawrence Berkeley National Laboratory"/>
            <person name="Haridas S."/>
            <person name="Hensen N."/>
            <person name="Bonometti L."/>
            <person name="Westerberg I."/>
            <person name="Brannstrom I.O."/>
            <person name="Guillou S."/>
            <person name="Cros-Aarteil S."/>
            <person name="Calhoun S."/>
            <person name="Kuo A."/>
            <person name="Mondo S."/>
            <person name="Pangilinan J."/>
            <person name="Riley R."/>
            <person name="Labutti K."/>
            <person name="Andreopoulos B."/>
            <person name="Lipzen A."/>
            <person name="Chen C."/>
            <person name="Yanf M."/>
            <person name="Daum C."/>
            <person name="Ng V."/>
            <person name="Clum A."/>
            <person name="Steindorff A."/>
            <person name="Ohm R."/>
            <person name="Martin F."/>
            <person name="Silar P."/>
            <person name="Natvig D."/>
            <person name="Lalanne C."/>
            <person name="Gautier V."/>
            <person name="Ament-Velasquez S.L."/>
            <person name="Kruys A."/>
            <person name="Hutchinson M.I."/>
            <person name="Powell A.J."/>
            <person name="Barry K."/>
            <person name="Miller A.N."/>
            <person name="Grigoriev I.V."/>
            <person name="Debuchy R."/>
            <person name="Gladieux P."/>
            <person name="Thoren M.H."/>
            <person name="Johannesson H."/>
        </authorList>
    </citation>
    <scope>NUCLEOTIDE SEQUENCE</scope>
    <source>
        <strain evidence="4">CBS 958.72</strain>
    </source>
</reference>
<accession>A0AAE0TUV9</accession>
<keyword evidence="1" id="KW-0677">Repeat</keyword>
<feature type="domain" description="WSC" evidence="3">
    <location>
        <begin position="1"/>
        <end position="90"/>
    </location>
</feature>
<dbReference type="Proteomes" id="UP001287356">
    <property type="component" value="Unassembled WGS sequence"/>
</dbReference>
<comment type="caution">
    <text evidence="4">The sequence shown here is derived from an EMBL/GenBank/DDBJ whole genome shotgun (WGS) entry which is preliminary data.</text>
</comment>
<evidence type="ECO:0000256" key="2">
    <source>
        <dbReference type="SAM" id="MobiDB-lite"/>
    </source>
</evidence>
<organism evidence="4 5">
    <name type="scientific">Lasiosphaeria ovina</name>
    <dbReference type="NCBI Taxonomy" id="92902"/>
    <lineage>
        <taxon>Eukaryota</taxon>
        <taxon>Fungi</taxon>
        <taxon>Dikarya</taxon>
        <taxon>Ascomycota</taxon>
        <taxon>Pezizomycotina</taxon>
        <taxon>Sordariomycetes</taxon>
        <taxon>Sordariomycetidae</taxon>
        <taxon>Sordariales</taxon>
        <taxon>Lasiosphaeriaceae</taxon>
        <taxon>Lasiosphaeria</taxon>
    </lineage>
</organism>
<evidence type="ECO:0000256" key="1">
    <source>
        <dbReference type="ARBA" id="ARBA00022737"/>
    </source>
</evidence>